<comment type="caution">
    <text evidence="1">The sequence shown here is derived from an EMBL/GenBank/DDBJ whole genome shotgun (WGS) entry which is preliminary data.</text>
</comment>
<accession>A0ACA9NNW0</accession>
<feature type="non-terminal residue" evidence="1">
    <location>
        <position position="166"/>
    </location>
</feature>
<gene>
    <name evidence="1" type="ORF">ACOLOM_LOCUS8651</name>
</gene>
<evidence type="ECO:0000313" key="1">
    <source>
        <dbReference type="EMBL" id="CAG8662724.1"/>
    </source>
</evidence>
<proteinExistence type="predicted"/>
<evidence type="ECO:0000313" key="2">
    <source>
        <dbReference type="Proteomes" id="UP000789525"/>
    </source>
</evidence>
<dbReference type="Proteomes" id="UP000789525">
    <property type="component" value="Unassembled WGS sequence"/>
</dbReference>
<dbReference type="EMBL" id="CAJVPT010022950">
    <property type="protein sequence ID" value="CAG8662724.1"/>
    <property type="molecule type" value="Genomic_DNA"/>
</dbReference>
<organism evidence="1 2">
    <name type="scientific">Acaulospora colombiana</name>
    <dbReference type="NCBI Taxonomy" id="27376"/>
    <lineage>
        <taxon>Eukaryota</taxon>
        <taxon>Fungi</taxon>
        <taxon>Fungi incertae sedis</taxon>
        <taxon>Mucoromycota</taxon>
        <taxon>Glomeromycotina</taxon>
        <taxon>Glomeromycetes</taxon>
        <taxon>Diversisporales</taxon>
        <taxon>Acaulosporaceae</taxon>
        <taxon>Acaulospora</taxon>
    </lineage>
</organism>
<name>A0ACA9NNW0_9GLOM</name>
<keyword evidence="2" id="KW-1185">Reference proteome</keyword>
<sequence length="166" mass="18073">MDVAKVAAVVEIRAEQLEEAVRPGDAELAAQRDEAGGIGVPSLEGLAHTGETVRNIASKATQSTVEEAEARRRAIWTRLEDEDPDRIKETIIEQAQTSPQYTAALMTMISLCRKYIDKAAYVAETISEATTSAASNANISVRVDPNIDADPHLIQALKDFKVLLER</sequence>
<protein>
    <submittedName>
        <fullName evidence="1">3329_t:CDS:1</fullName>
    </submittedName>
</protein>
<reference evidence="1" key="1">
    <citation type="submission" date="2021-06" db="EMBL/GenBank/DDBJ databases">
        <authorList>
            <person name="Kallberg Y."/>
            <person name="Tangrot J."/>
            <person name="Rosling A."/>
        </authorList>
    </citation>
    <scope>NUCLEOTIDE SEQUENCE</scope>
    <source>
        <strain evidence="1">CL356</strain>
    </source>
</reference>